<organism evidence="1 2">
    <name type="scientific">Dactylosporangium vinaceum</name>
    <dbReference type="NCBI Taxonomy" id="53362"/>
    <lineage>
        <taxon>Bacteria</taxon>
        <taxon>Bacillati</taxon>
        <taxon>Actinomycetota</taxon>
        <taxon>Actinomycetes</taxon>
        <taxon>Micromonosporales</taxon>
        <taxon>Micromonosporaceae</taxon>
        <taxon>Dactylosporangium</taxon>
    </lineage>
</organism>
<dbReference type="EMBL" id="JBHMCA010000019">
    <property type="protein sequence ID" value="MFB9443017.1"/>
    <property type="molecule type" value="Genomic_DNA"/>
</dbReference>
<protein>
    <submittedName>
        <fullName evidence="1">Uncharacterized protein</fullName>
    </submittedName>
</protein>
<evidence type="ECO:0000313" key="1">
    <source>
        <dbReference type="EMBL" id="MFB9443017.1"/>
    </source>
</evidence>
<evidence type="ECO:0000313" key="2">
    <source>
        <dbReference type="Proteomes" id="UP001589608"/>
    </source>
</evidence>
<dbReference type="RefSeq" id="WP_223099483.1">
    <property type="nucleotide sequence ID" value="NZ_CP061913.1"/>
</dbReference>
<accession>A0ABV5M2C1</accession>
<sequence length="385" mass="41256">MTTYALDLQAGSLLAVWASGVGHHATTVCQLGPVVPELAAQMCEASTRLSTTLWDTYQRPAPHDADDTDERELLERERGDGFAGVLAAITAPNLPDEHGLLMVSYDPMLEYAHTVGRALHAIADPEITAAVTADVRAEIDAVARAGLGDLSGRAVQAVALDRLDPSPLQVAAADRLLHEQPLGCDELYTTIDPAAACVAATHWLVAAAQVTAEAADVEPAAVFSVADDIEAVSVEVPSYMVDVVVDRSATPREVVIGLLAEADAVRHGRVPDPTGLLQRVDAAREQIRRIDVGHREQALSALLERLTPLDPQRPAHDLLEHLLNGVRACLLVYREEAIDASAAPPDRDDDEGDDDEFDRMIAAATAAFTAAVRDRAARDRDRLIR</sequence>
<comment type="caution">
    <text evidence="1">The sequence shown here is derived from an EMBL/GenBank/DDBJ whole genome shotgun (WGS) entry which is preliminary data.</text>
</comment>
<proteinExistence type="predicted"/>
<name>A0ABV5M2C1_9ACTN</name>
<keyword evidence="2" id="KW-1185">Reference proteome</keyword>
<dbReference type="Proteomes" id="UP001589608">
    <property type="component" value="Unassembled WGS sequence"/>
</dbReference>
<reference evidence="1 2" key="1">
    <citation type="submission" date="2024-09" db="EMBL/GenBank/DDBJ databases">
        <authorList>
            <person name="Sun Q."/>
            <person name="Mori K."/>
        </authorList>
    </citation>
    <scope>NUCLEOTIDE SEQUENCE [LARGE SCALE GENOMIC DNA]</scope>
    <source>
        <strain evidence="1 2">JCM 3307</strain>
    </source>
</reference>
<gene>
    <name evidence="1" type="ORF">ACFFTR_07975</name>
</gene>